<dbReference type="GO" id="GO:0006221">
    <property type="term" value="P:pyrimidine nucleotide biosynthetic process"/>
    <property type="evidence" value="ECO:0007669"/>
    <property type="project" value="UniProtKB-KW"/>
</dbReference>
<dbReference type="RefSeq" id="WP_048672625.1">
    <property type="nucleotide sequence ID" value="NZ_CBTJ020000037.1"/>
</dbReference>
<dbReference type="InterPro" id="IPR004722">
    <property type="entry name" value="DHOase"/>
</dbReference>
<evidence type="ECO:0000313" key="3">
    <source>
        <dbReference type="EMBL" id="CDI02431.1"/>
    </source>
</evidence>
<dbReference type="InterPro" id="IPR011059">
    <property type="entry name" value="Metal-dep_hydrolase_composite"/>
</dbReference>
<dbReference type="STRING" id="1400863.BN873_300052"/>
<keyword evidence="1" id="KW-0665">Pyrimidine biosynthesis</keyword>
<organism evidence="3 4">
    <name type="scientific">Candidatus Competibacter denitrificans Run_A_D11</name>
    <dbReference type="NCBI Taxonomy" id="1400863"/>
    <lineage>
        <taxon>Bacteria</taxon>
        <taxon>Pseudomonadati</taxon>
        <taxon>Pseudomonadota</taxon>
        <taxon>Gammaproteobacteria</taxon>
        <taxon>Candidatus Competibacteraceae</taxon>
        <taxon>Candidatus Competibacter</taxon>
    </lineage>
</organism>
<keyword evidence="4" id="KW-1185">Reference proteome</keyword>
<dbReference type="Pfam" id="PF12890">
    <property type="entry name" value="DHOase"/>
    <property type="match status" value="1"/>
</dbReference>
<dbReference type="Gene3D" id="3.20.20.140">
    <property type="entry name" value="Metal-dependent hydrolases"/>
    <property type="match status" value="1"/>
</dbReference>
<evidence type="ECO:0000259" key="2">
    <source>
        <dbReference type="Pfam" id="PF12890"/>
    </source>
</evidence>
<reference evidence="3" key="1">
    <citation type="submission" date="2013-07" db="EMBL/GenBank/DDBJ databases">
        <authorList>
            <person name="McIlroy S."/>
        </authorList>
    </citation>
    <scope>NUCLEOTIDE SEQUENCE [LARGE SCALE GENOMIC DNA]</scope>
    <source>
        <strain evidence="3">Run_A_D11</strain>
    </source>
</reference>
<comment type="caution">
    <text evidence="3">The sequence shown here is derived from an EMBL/GenBank/DDBJ whole genome shotgun (WGS) entry which is preliminary data.</text>
</comment>
<dbReference type="GO" id="GO:0004038">
    <property type="term" value="F:allantoinase activity"/>
    <property type="evidence" value="ECO:0007669"/>
    <property type="project" value="TreeGrafter"/>
</dbReference>
<dbReference type="PANTHER" id="PTHR43668:SF2">
    <property type="entry name" value="ALLANTOINASE"/>
    <property type="match status" value="1"/>
</dbReference>
<dbReference type="InterPro" id="IPR024403">
    <property type="entry name" value="DHOase_cat"/>
</dbReference>
<evidence type="ECO:0000313" key="4">
    <source>
        <dbReference type="Proteomes" id="UP000035760"/>
    </source>
</evidence>
<proteinExistence type="predicted"/>
<gene>
    <name evidence="3" type="primary">pyrX</name>
    <name evidence="3" type="ORF">BN873_300052</name>
</gene>
<dbReference type="GO" id="GO:0016740">
    <property type="term" value="F:transferase activity"/>
    <property type="evidence" value="ECO:0007669"/>
    <property type="project" value="UniProtKB-KW"/>
</dbReference>
<dbReference type="GO" id="GO:0005737">
    <property type="term" value="C:cytoplasm"/>
    <property type="evidence" value="ECO:0007669"/>
    <property type="project" value="TreeGrafter"/>
</dbReference>
<dbReference type="InterPro" id="IPR050138">
    <property type="entry name" value="DHOase/Allantoinase_Hydrolase"/>
</dbReference>
<dbReference type="GO" id="GO:0046872">
    <property type="term" value="F:metal ion binding"/>
    <property type="evidence" value="ECO:0007669"/>
    <property type="project" value="InterPro"/>
</dbReference>
<sequence length="429" mass="45708">MRTAICGGRLIDPAHRIDTLSDVFIAEGQIVGIGRPPEGFVADRMIDARRRIVCPGLIDLCARLREPGHEHKATIASETRAAAAAGITTLVCPPDTDPVIDEPAVVELIRRRAKATGKARVLALGALTHHLGGERLAEMAALKEAGCVGISDGGYPVSNTLVLRRALEYAATFDLTVFLTPLDGQLASGIAHEGPIATRMGLPGIPAAAETGALARDLELIRDMGVRVHFGRLTCARSVELIARAQADGLAVTADVAIHQLHLTELDLAGFDSRCHVRPPLRRAQDRDALRAGLVSGVITAICSDHQPHEPDAKQAPFGDTEPGISALDTLLALSLRLADDDALPLPVVLERLTCGPARILGLDYGQLQTGAVADLCVFDPALAWQATPSMWHSHGQNSPFLGWELQGQVTHTLLAGQVVYEREGRQSF</sequence>
<reference evidence="3" key="2">
    <citation type="submission" date="2014-03" db="EMBL/GenBank/DDBJ databases">
        <title>Candidatus Competibacter-lineage genomes retrieved from metagenomes reveal functional metabolic diversity.</title>
        <authorList>
            <person name="McIlroy S.J."/>
            <person name="Albertsen M."/>
            <person name="Andresen E.K."/>
            <person name="Saunders A.M."/>
            <person name="Kristiansen R."/>
            <person name="Stokholm-Bjerregaard M."/>
            <person name="Nielsen K.L."/>
            <person name="Nielsen P.H."/>
        </authorList>
    </citation>
    <scope>NUCLEOTIDE SEQUENCE</scope>
    <source>
        <strain evidence="3">Run_A_D11</strain>
    </source>
</reference>
<dbReference type="SUPFAM" id="SSF51338">
    <property type="entry name" value="Composite domain of metallo-dependent hydrolases"/>
    <property type="match status" value="1"/>
</dbReference>
<protein>
    <submittedName>
        <fullName evidence="3">Aspartate carbamoyltransferase, non-catalytic chain (Dihydroorotase-like protein)</fullName>
    </submittedName>
</protein>
<dbReference type="Proteomes" id="UP000035760">
    <property type="component" value="Unassembled WGS sequence"/>
</dbReference>
<dbReference type="Gene3D" id="2.30.40.10">
    <property type="entry name" value="Urease, subunit C, domain 1"/>
    <property type="match status" value="1"/>
</dbReference>
<dbReference type="OrthoDB" id="5687299at2"/>
<dbReference type="GO" id="GO:0006145">
    <property type="term" value="P:purine nucleobase catabolic process"/>
    <property type="evidence" value="ECO:0007669"/>
    <property type="project" value="TreeGrafter"/>
</dbReference>
<dbReference type="NCBIfam" id="NF005791">
    <property type="entry name" value="PRK07627.1"/>
    <property type="match status" value="1"/>
</dbReference>
<dbReference type="SUPFAM" id="SSF51556">
    <property type="entry name" value="Metallo-dependent hydrolases"/>
    <property type="match status" value="1"/>
</dbReference>
<dbReference type="EMBL" id="CBTJ020000037">
    <property type="protein sequence ID" value="CDI02431.1"/>
    <property type="molecule type" value="Genomic_DNA"/>
</dbReference>
<feature type="domain" description="Dihydroorotase catalytic" evidence="2">
    <location>
        <begin position="51"/>
        <end position="230"/>
    </location>
</feature>
<accession>W6M3U0</accession>
<dbReference type="GO" id="GO:0004151">
    <property type="term" value="F:dihydroorotase activity"/>
    <property type="evidence" value="ECO:0007669"/>
    <property type="project" value="InterPro"/>
</dbReference>
<name>W6M3U0_9GAMM</name>
<evidence type="ECO:0000256" key="1">
    <source>
        <dbReference type="ARBA" id="ARBA00022975"/>
    </source>
</evidence>
<dbReference type="PANTHER" id="PTHR43668">
    <property type="entry name" value="ALLANTOINASE"/>
    <property type="match status" value="1"/>
</dbReference>
<dbReference type="AlphaFoldDB" id="W6M3U0"/>
<dbReference type="NCBIfam" id="TIGR00857">
    <property type="entry name" value="pyrC_multi"/>
    <property type="match status" value="1"/>
</dbReference>
<dbReference type="CDD" id="cd01317">
    <property type="entry name" value="DHOase_IIa"/>
    <property type="match status" value="1"/>
</dbReference>
<dbReference type="InterPro" id="IPR032466">
    <property type="entry name" value="Metal_Hydrolase"/>
</dbReference>